<gene>
    <name evidence="2" type="ORF">PODLI_1B040481</name>
</gene>
<protein>
    <submittedName>
        <fullName evidence="2">Rho guanine nucleotide exchange factor 11-like</fullName>
    </submittedName>
</protein>
<dbReference type="InterPro" id="IPR001331">
    <property type="entry name" value="GDS_CDC24_CS"/>
</dbReference>
<dbReference type="PROSITE" id="PS50010">
    <property type="entry name" value="DH_2"/>
    <property type="match status" value="1"/>
</dbReference>
<evidence type="ECO:0000313" key="2">
    <source>
        <dbReference type="EMBL" id="CAI5793062.1"/>
    </source>
</evidence>
<evidence type="ECO:0000313" key="3">
    <source>
        <dbReference type="Proteomes" id="UP001178461"/>
    </source>
</evidence>
<sequence>MCRWWRRRTARVSDGRAKPDPSLPSELEEVFKYEGSLWKETAGRNIAGSLPAREVLRQEAIHGSLSGKMRDLQEEGPLIGEMGDLLLSQLGVAASEELRQAVLKGSLQQARGREILQEKQQRDARFRRVIQEIESSPECHQRQLASFLDCELQRLASYPLLLNQIIQHTNKILTLMVPLKQMGIFTASKPIYFDVFGSWFGLCADL</sequence>
<accession>A0AA35LC24</accession>
<dbReference type="GO" id="GO:0001664">
    <property type="term" value="F:G protein-coupled receptor binding"/>
    <property type="evidence" value="ECO:0007669"/>
    <property type="project" value="TreeGrafter"/>
</dbReference>
<dbReference type="InterPro" id="IPR035899">
    <property type="entry name" value="DBL_dom_sf"/>
</dbReference>
<evidence type="ECO:0000259" key="1">
    <source>
        <dbReference type="PROSITE" id="PS50010"/>
    </source>
</evidence>
<name>A0AA35LC24_9SAUR</name>
<dbReference type="AlphaFoldDB" id="A0AA35LC24"/>
<reference evidence="2" key="1">
    <citation type="submission" date="2022-12" db="EMBL/GenBank/DDBJ databases">
        <authorList>
            <person name="Alioto T."/>
            <person name="Alioto T."/>
            <person name="Gomez Garrido J."/>
        </authorList>
    </citation>
    <scope>NUCLEOTIDE SEQUENCE</scope>
</reference>
<proteinExistence type="predicted"/>
<dbReference type="PANTHER" id="PTHR45872:SF1">
    <property type="entry name" value="RHO GUANINE NUCLEOTIDE EXCHANGE FACTOR 11"/>
    <property type="match status" value="1"/>
</dbReference>
<dbReference type="GO" id="GO:0005737">
    <property type="term" value="C:cytoplasm"/>
    <property type="evidence" value="ECO:0007669"/>
    <property type="project" value="TreeGrafter"/>
</dbReference>
<dbReference type="GO" id="GO:0005085">
    <property type="term" value="F:guanyl-nucleotide exchange factor activity"/>
    <property type="evidence" value="ECO:0007669"/>
    <property type="project" value="InterPro"/>
</dbReference>
<keyword evidence="3" id="KW-1185">Reference proteome</keyword>
<feature type="domain" description="DH" evidence="1">
    <location>
        <begin position="1"/>
        <end position="206"/>
    </location>
</feature>
<dbReference type="PANTHER" id="PTHR45872">
    <property type="entry name" value="RHO GUANINE NUCLEOTIDE EXCHANGE FACTOR 2, ISOFORM D"/>
    <property type="match status" value="1"/>
</dbReference>
<dbReference type="EMBL" id="OX395139">
    <property type="protein sequence ID" value="CAI5793062.1"/>
    <property type="molecule type" value="Genomic_DNA"/>
</dbReference>
<organism evidence="2 3">
    <name type="scientific">Podarcis lilfordi</name>
    <name type="common">Lilford's wall lizard</name>
    <dbReference type="NCBI Taxonomy" id="74358"/>
    <lineage>
        <taxon>Eukaryota</taxon>
        <taxon>Metazoa</taxon>
        <taxon>Chordata</taxon>
        <taxon>Craniata</taxon>
        <taxon>Vertebrata</taxon>
        <taxon>Euteleostomi</taxon>
        <taxon>Lepidosauria</taxon>
        <taxon>Squamata</taxon>
        <taxon>Bifurcata</taxon>
        <taxon>Unidentata</taxon>
        <taxon>Episquamata</taxon>
        <taxon>Laterata</taxon>
        <taxon>Lacertibaenia</taxon>
        <taxon>Lacertidae</taxon>
        <taxon>Podarcis</taxon>
    </lineage>
</organism>
<dbReference type="SUPFAM" id="SSF48065">
    <property type="entry name" value="DBL homology domain (DH-domain)"/>
    <property type="match status" value="1"/>
</dbReference>
<dbReference type="GO" id="GO:0035556">
    <property type="term" value="P:intracellular signal transduction"/>
    <property type="evidence" value="ECO:0007669"/>
    <property type="project" value="InterPro"/>
</dbReference>
<dbReference type="Gene3D" id="1.20.900.10">
    <property type="entry name" value="Dbl homology (DH) domain"/>
    <property type="match status" value="1"/>
</dbReference>
<dbReference type="InterPro" id="IPR000219">
    <property type="entry name" value="DH_dom"/>
</dbReference>
<dbReference type="GO" id="GO:0007186">
    <property type="term" value="P:G protein-coupled receptor signaling pathway"/>
    <property type="evidence" value="ECO:0007669"/>
    <property type="project" value="TreeGrafter"/>
</dbReference>
<dbReference type="Pfam" id="PF00621">
    <property type="entry name" value="RhoGEF"/>
    <property type="match status" value="1"/>
</dbReference>
<dbReference type="PROSITE" id="PS00741">
    <property type="entry name" value="DH_1"/>
    <property type="match status" value="1"/>
</dbReference>
<dbReference type="Proteomes" id="UP001178461">
    <property type="component" value="Chromosome 14"/>
</dbReference>